<dbReference type="PANTHER" id="PTHR33169:SF14">
    <property type="entry name" value="TRANSCRIPTIONAL REGULATOR RV3488"/>
    <property type="match status" value="1"/>
</dbReference>
<dbReference type="InterPro" id="IPR052509">
    <property type="entry name" value="Metal_resp_DNA-bind_regulator"/>
</dbReference>
<dbReference type="InterPro" id="IPR036390">
    <property type="entry name" value="WH_DNA-bd_sf"/>
</dbReference>
<gene>
    <name evidence="2" type="ORF">INP51_15735</name>
</gene>
<organism evidence="2 3">
    <name type="scientific">Blautia liquoris</name>
    <dbReference type="NCBI Taxonomy" id="2779518"/>
    <lineage>
        <taxon>Bacteria</taxon>
        <taxon>Bacillati</taxon>
        <taxon>Bacillota</taxon>
        <taxon>Clostridia</taxon>
        <taxon>Lachnospirales</taxon>
        <taxon>Lachnospiraceae</taxon>
        <taxon>Blautia</taxon>
    </lineage>
</organism>
<evidence type="ECO:0000313" key="2">
    <source>
        <dbReference type="EMBL" id="QOV19363.1"/>
    </source>
</evidence>
<proteinExistence type="predicted"/>
<evidence type="ECO:0000313" key="3">
    <source>
        <dbReference type="Proteomes" id="UP000593601"/>
    </source>
</evidence>
<dbReference type="Proteomes" id="UP000593601">
    <property type="component" value="Chromosome"/>
</dbReference>
<dbReference type="Gene3D" id="1.10.10.10">
    <property type="entry name" value="Winged helix-like DNA-binding domain superfamily/Winged helix DNA-binding domain"/>
    <property type="match status" value="1"/>
</dbReference>
<dbReference type="PANTHER" id="PTHR33169">
    <property type="entry name" value="PADR-FAMILY TRANSCRIPTIONAL REGULATOR"/>
    <property type="match status" value="1"/>
</dbReference>
<protein>
    <submittedName>
        <fullName evidence="2">Helix-turn-helix transcriptional regulator</fullName>
    </submittedName>
</protein>
<accession>A0A7M2RG93</accession>
<reference evidence="2 3" key="1">
    <citation type="submission" date="2020-10" db="EMBL/GenBank/DDBJ databases">
        <title>Blautia liquoris sp.nov., isolated from the mud in a fermentation cellar used for the production of Chinese strong-flavoured liquor.</title>
        <authorList>
            <person name="Lu L."/>
        </authorList>
    </citation>
    <scope>NUCLEOTIDE SEQUENCE [LARGE SCALE GENOMIC DNA]</scope>
    <source>
        <strain evidence="2 3">LZLJ-3</strain>
    </source>
</reference>
<dbReference type="Pfam" id="PF03551">
    <property type="entry name" value="PadR"/>
    <property type="match status" value="1"/>
</dbReference>
<dbReference type="InterPro" id="IPR005149">
    <property type="entry name" value="Tscrpt_reg_PadR_N"/>
</dbReference>
<dbReference type="InterPro" id="IPR036388">
    <property type="entry name" value="WH-like_DNA-bd_sf"/>
</dbReference>
<evidence type="ECO:0000259" key="1">
    <source>
        <dbReference type="Pfam" id="PF03551"/>
    </source>
</evidence>
<name>A0A7M2RG93_9FIRM</name>
<feature type="domain" description="Transcription regulator PadR N-terminal" evidence="1">
    <location>
        <begin position="16"/>
        <end position="89"/>
    </location>
</feature>
<dbReference type="SUPFAM" id="SSF46785">
    <property type="entry name" value="Winged helix' DNA-binding domain"/>
    <property type="match status" value="1"/>
</dbReference>
<dbReference type="KEGG" id="bliq:INP51_15735"/>
<dbReference type="AlphaFoldDB" id="A0A7M2RG93"/>
<dbReference type="EMBL" id="CP063304">
    <property type="protein sequence ID" value="QOV19363.1"/>
    <property type="molecule type" value="Genomic_DNA"/>
</dbReference>
<sequence length="118" mass="14005">MSIASDLIRGHTDTIILAHLARKDSYGYRINKEIQIKTDNQYELKEATLYTAFRRLEQSGYISSYWGDETTGARRRYYTITGEGKLAYERMKKEWEESKHLIDILIQCDEEEEDQDER</sequence>
<dbReference type="RefSeq" id="WP_193735683.1">
    <property type="nucleotide sequence ID" value="NZ_CP063304.1"/>
</dbReference>
<keyword evidence="3" id="KW-1185">Reference proteome</keyword>